<proteinExistence type="inferred from homology"/>
<dbReference type="PANTHER" id="PTHR30518:SF2">
    <property type="entry name" value="ENDOLYTIC MUREIN TRANSGLYCOSYLASE"/>
    <property type="match status" value="1"/>
</dbReference>
<keyword evidence="3 7" id="KW-1133">Transmembrane helix</keyword>
<evidence type="ECO:0000256" key="8">
    <source>
        <dbReference type="SAM" id="MobiDB-lite"/>
    </source>
</evidence>
<evidence type="ECO:0000256" key="4">
    <source>
        <dbReference type="ARBA" id="ARBA00023136"/>
    </source>
</evidence>
<organism evidence="9 10">
    <name type="scientific">Arcanobacterium canis</name>
    <dbReference type="NCBI Taxonomy" id="999183"/>
    <lineage>
        <taxon>Bacteria</taxon>
        <taxon>Bacillati</taxon>
        <taxon>Actinomycetota</taxon>
        <taxon>Actinomycetes</taxon>
        <taxon>Actinomycetales</taxon>
        <taxon>Actinomycetaceae</taxon>
        <taxon>Arcanobacterium</taxon>
    </lineage>
</organism>
<evidence type="ECO:0000256" key="7">
    <source>
        <dbReference type="HAMAP-Rule" id="MF_02065"/>
    </source>
</evidence>
<keyword evidence="4 7" id="KW-0472">Membrane</keyword>
<dbReference type="Gene3D" id="3.30.1490.480">
    <property type="entry name" value="Endolytic murein transglycosylase"/>
    <property type="match status" value="1"/>
</dbReference>
<feature type="transmembrane region" description="Helical" evidence="7">
    <location>
        <begin position="31"/>
        <end position="52"/>
    </location>
</feature>
<keyword evidence="10" id="KW-1185">Reference proteome</keyword>
<sequence length="375" mass="40659">MSEFFGADSAHSPGAGRRRERARRRRKIKTAIALFVTAMLVTGVGFAVVPWVKHALTSSSVSDYTGEGTGEIVVTIPEGATGTAMGKILQEKGVVKSAASFVAAFKESPRAAQIQPGSYTMRKQMSGASAVARLLDPAAKANAGVTVVEGFTARHVFERMANVMQIPLEDIVAASKDSAAIGLPGVAKGNIEGWLSPATYNFDPGTTPAQALKKMVERRISELEKLGISQDQWQRQLIIASIVEREVSFEKYRGQVARVILNRLEDKSVSHGLLQMDSTVLYGVGKSGGVPTAADLKNDNPYNTYRHKGLPPAPISNPSMEVIRDSINPPAGKWLFFVTVDLNTGETKFADNLDEHNANVAQFRKWLEDHPQDKK</sequence>
<dbReference type="PANTHER" id="PTHR30518">
    <property type="entry name" value="ENDOLYTIC MUREIN TRANSGLYCOSYLASE"/>
    <property type="match status" value="1"/>
</dbReference>
<dbReference type="EMBL" id="CP121208">
    <property type="protein sequence ID" value="WFM82650.1"/>
    <property type="molecule type" value="Genomic_DNA"/>
</dbReference>
<dbReference type="EC" id="4.2.2.29" evidence="7"/>
<dbReference type="HAMAP" id="MF_02065">
    <property type="entry name" value="MltG"/>
    <property type="match status" value="1"/>
</dbReference>
<feature type="region of interest" description="Disordered" evidence="8">
    <location>
        <begin position="1"/>
        <end position="23"/>
    </location>
</feature>
<dbReference type="Gene3D" id="3.30.160.60">
    <property type="entry name" value="Classic Zinc Finger"/>
    <property type="match status" value="1"/>
</dbReference>
<evidence type="ECO:0000256" key="2">
    <source>
        <dbReference type="ARBA" id="ARBA00022692"/>
    </source>
</evidence>
<keyword evidence="2 7" id="KW-0812">Transmembrane</keyword>
<comment type="catalytic activity">
    <reaction evidence="7">
        <text>a peptidoglycan chain = a peptidoglycan chain with N-acetyl-1,6-anhydromuramyl-[peptide] at the reducing end + a peptidoglycan chain with N-acetylglucosamine at the non-reducing end.</text>
        <dbReference type="EC" id="4.2.2.29"/>
    </reaction>
</comment>
<dbReference type="CDD" id="cd08010">
    <property type="entry name" value="MltG_like"/>
    <property type="match status" value="1"/>
</dbReference>
<evidence type="ECO:0000256" key="1">
    <source>
        <dbReference type="ARBA" id="ARBA00022475"/>
    </source>
</evidence>
<evidence type="ECO:0000256" key="6">
    <source>
        <dbReference type="ARBA" id="ARBA00023316"/>
    </source>
</evidence>
<evidence type="ECO:0000313" key="10">
    <source>
        <dbReference type="Proteomes" id="UP001215216"/>
    </source>
</evidence>
<evidence type="ECO:0000256" key="5">
    <source>
        <dbReference type="ARBA" id="ARBA00023239"/>
    </source>
</evidence>
<accession>A0ABY8FYI0</accession>
<dbReference type="Proteomes" id="UP001215216">
    <property type="component" value="Chromosome"/>
</dbReference>
<keyword evidence="1 7" id="KW-1003">Cell membrane</keyword>
<dbReference type="NCBIfam" id="TIGR00247">
    <property type="entry name" value="endolytic transglycosylase MltG"/>
    <property type="match status" value="1"/>
</dbReference>
<comment type="subcellular location">
    <subcellularLocation>
        <location evidence="7">Cell membrane</location>
        <topology evidence="7">Single-pass membrane protein</topology>
    </subcellularLocation>
</comment>
<comment type="function">
    <text evidence="7">Functions as a peptidoglycan terminase that cleaves nascent peptidoglycan strands endolytically to terminate their elongation.</text>
</comment>
<dbReference type="InterPro" id="IPR003770">
    <property type="entry name" value="MLTG-like"/>
</dbReference>
<feature type="site" description="Important for catalytic activity" evidence="7">
    <location>
        <position position="246"/>
    </location>
</feature>
<keyword evidence="6 7" id="KW-0961">Cell wall biogenesis/degradation</keyword>
<dbReference type="RefSeq" id="WP_278012076.1">
    <property type="nucleotide sequence ID" value="NZ_CP121208.1"/>
</dbReference>
<gene>
    <name evidence="7 9" type="primary">mltG</name>
    <name evidence="9" type="ORF">P7079_04355</name>
</gene>
<dbReference type="Pfam" id="PF02618">
    <property type="entry name" value="YceG"/>
    <property type="match status" value="1"/>
</dbReference>
<evidence type="ECO:0000313" key="9">
    <source>
        <dbReference type="EMBL" id="WFM82650.1"/>
    </source>
</evidence>
<name>A0ABY8FYI0_9ACTO</name>
<evidence type="ECO:0000256" key="3">
    <source>
        <dbReference type="ARBA" id="ARBA00022989"/>
    </source>
</evidence>
<protein>
    <recommendedName>
        <fullName evidence="7">Endolytic murein transglycosylase</fullName>
        <ecNumber evidence="7">4.2.2.29</ecNumber>
    </recommendedName>
    <alternativeName>
        <fullName evidence="7">Peptidoglycan lytic transglycosylase</fullName>
    </alternativeName>
    <alternativeName>
        <fullName evidence="7">Peptidoglycan polymerization terminase</fullName>
    </alternativeName>
</protein>
<keyword evidence="5 7" id="KW-0456">Lyase</keyword>
<comment type="similarity">
    <text evidence="7">Belongs to the transglycosylase MltG family.</text>
</comment>
<reference evidence="9 10" key="1">
    <citation type="submission" date="2023-03" db="EMBL/GenBank/DDBJ databases">
        <title>Complete genome of Arcanobacterium canis strain DSM 25104 isolated in 2010 from a canine otitis externa in Germany.</title>
        <authorList>
            <person name="Borowiak M."/>
            <person name="Kreitlow A."/>
            <person name="Malorny B."/>
            <person name="Laemmler C."/>
            <person name="Prenger-Berninghoff E."/>
            <person name="Ploetz M."/>
            <person name="Abdulmawjood A."/>
        </authorList>
    </citation>
    <scope>NUCLEOTIDE SEQUENCE [LARGE SCALE GENOMIC DNA]</scope>
    <source>
        <strain evidence="9 10">DSM 25104</strain>
    </source>
</reference>